<sequence length="1500" mass="170858">MTVIHAQTAWVSSAQLHCGFDYWYLSHCFVPKLNPMTTELPIAYSSLSRSGASCLAVRIFKTAVNDSARNICDPKKDKELLAELETIKRQGPVSRQSFLALIEKEEEKTSEKKSTKIFVRFVKPVVEILTRHYHVVDTICQADPTPTFVTDPLKSSLSVEGADQVIQSVDRAVKILEMFREHFDRIKKHLDLIDKFEAIFRDSDSVRDALYDSCSNMVKFCTLVWRECKRPTLQFWVKTFLPSATRDFDEVVKKIDKHERSFTRLGGVKDMMNCRAREEEKDRRKPISRPHWVLTDILQEKLYKSARKWLGDGTSEGLVERTEISGLDRNSTVHPILWLTAKHGAGKSVLCSQFVWRMKQMSPLPAVAYFSYRFDETVTEIGTLQNVALQLRRRLWKTKQDIPPLIQTLLDAPKHEMNNVVKMICAILETAVFPRTYIFIDGVDEDVSERRSIHAPESALSRLISLASANPKDTVRVWVSSQDRESILAQAQEAFHVRLRLGDQNATALQSFIERERSKFDKFELSKNGPDKLTQNLREAARGNFLCARLMIDDSSVHSHVPEQGSRCCKWLQQDPVNRMFARRRVSVDELKDALCMMESSESKDPDAGPNKQLLEGLLPPFILIVNTRIDDSPLSELFHAIVKSFLISRPDILSDGASTTATASIEEYYLAKVCLRYLSDSRFKELLVLRDGDWKTADGKSIESDGFLGYCAKYWSIHLEASLLSRFLDSTNYQTHLQSRFVVPYSKLSLGKLNPRRLAPWNTEVQAYQIRQNYRKFIHEWSYLHKFGCCENPHCVHSINPLLPREIDRCLFNTLGGDTYVHVSAVEPVQRLCTRQQRAWKHSKHVSMLQWLCGFWGVFAYMVQFVFRKTDCRLQFVCETSNLKDTEFPILQKRQFIEVGEESNWQFHLSVEDQAVHPRQIQEKAIAFEDGCRSLRIGRSIFVQDNSGAFIAHQPGISPKDRIPINFEEFRTRPGILVVATRRKNSMKGSRNGPDGDHVTEVQDLFETRQQKPVHEGRCDSEQNRKDNETSSTSSEDSWSEASTEATDVLPDENFLEYFKGHDDGSSSESSVEEETDGIEYEPGSGSDLGGNPFSQFRKGFHDDDSDDQEAYVALNDSESDDDESMPIRLIQAIRLQDLKKQTRTDLRASIQIFPDVGRLHLPLFHSPPAIHPSHPLVVWPVGPSTIIFLDYERKTYFIRKLRPSKSYTRQVSIKCHFSPCGTYLHIATVEAHRKPIQGKKTKNKPQSEIDIRSDFLLISMFVATYRLDRKRPTRSVPGQIHRAKLLLGRRLPLTLTWTPEHFHVTHSEKAVCVQRVSLFPEGFGKGKMVTLKNASSNAAGNEAPQNKPTVAQSREIVFLPPKSTVRSVRFFPETAAMPAKVLIGSEPLKHGKQPSYCEGCGPNGRKHDEESHSAVVPQDEGAQEPEGRASLLIGVYLNEEEDLGGWTASLSGMTILENRGVGQPDFKAERFDLTMMSTRCSPHERWGTSRVCVSSDVD</sequence>
<feature type="region of interest" description="Disordered" evidence="2">
    <location>
        <begin position="1008"/>
        <end position="1047"/>
    </location>
</feature>
<feature type="compositionally biased region" description="Acidic residues" evidence="2">
    <location>
        <begin position="1072"/>
        <end position="1081"/>
    </location>
</feature>
<keyword evidence="1" id="KW-0677">Repeat</keyword>
<organism evidence="4 5">
    <name type="scientific">Phyllosticta citrichinensis</name>
    <dbReference type="NCBI Taxonomy" id="1130410"/>
    <lineage>
        <taxon>Eukaryota</taxon>
        <taxon>Fungi</taxon>
        <taxon>Dikarya</taxon>
        <taxon>Ascomycota</taxon>
        <taxon>Pezizomycotina</taxon>
        <taxon>Dothideomycetes</taxon>
        <taxon>Dothideomycetes incertae sedis</taxon>
        <taxon>Botryosphaeriales</taxon>
        <taxon>Phyllostictaceae</taxon>
        <taxon>Phyllosticta</taxon>
    </lineage>
</organism>
<feature type="region of interest" description="Disordered" evidence="2">
    <location>
        <begin position="1059"/>
        <end position="1107"/>
    </location>
</feature>
<evidence type="ECO:0000256" key="2">
    <source>
        <dbReference type="SAM" id="MobiDB-lite"/>
    </source>
</evidence>
<feature type="region of interest" description="Disordered" evidence="2">
    <location>
        <begin position="1403"/>
        <end position="1427"/>
    </location>
</feature>
<dbReference type="Proteomes" id="UP001456524">
    <property type="component" value="Unassembled WGS sequence"/>
</dbReference>
<proteinExistence type="predicted"/>
<reference evidence="4 5" key="1">
    <citation type="journal article" date="2022" name="G3 (Bethesda)">
        <title>Enemy or ally: a genomic approach to elucidate the lifestyle of Phyllosticta citrichinaensis.</title>
        <authorList>
            <person name="Buijs V.A."/>
            <person name="Groenewald J.Z."/>
            <person name="Haridas S."/>
            <person name="LaButti K.M."/>
            <person name="Lipzen A."/>
            <person name="Martin F.M."/>
            <person name="Barry K."/>
            <person name="Grigoriev I.V."/>
            <person name="Crous P.W."/>
            <person name="Seidl M.F."/>
        </authorList>
    </citation>
    <scope>NUCLEOTIDE SEQUENCE [LARGE SCALE GENOMIC DNA]</scope>
    <source>
        <strain evidence="4 5">CBS 129764</strain>
    </source>
</reference>
<protein>
    <recommendedName>
        <fullName evidence="3">Nephrocystin 3-like N-terminal domain-containing protein</fullName>
    </recommendedName>
</protein>
<dbReference type="InterPro" id="IPR056884">
    <property type="entry name" value="NPHP3-like_N"/>
</dbReference>
<dbReference type="Pfam" id="PF24883">
    <property type="entry name" value="NPHP3_N"/>
    <property type="match status" value="1"/>
</dbReference>
<accession>A0ABR1XEL3</accession>
<dbReference type="EMBL" id="JBBWUH010000020">
    <property type="protein sequence ID" value="KAK8151050.1"/>
    <property type="molecule type" value="Genomic_DNA"/>
</dbReference>
<evidence type="ECO:0000259" key="3">
    <source>
        <dbReference type="Pfam" id="PF24883"/>
    </source>
</evidence>
<evidence type="ECO:0000313" key="5">
    <source>
        <dbReference type="Proteomes" id="UP001456524"/>
    </source>
</evidence>
<feature type="domain" description="Nephrocystin 3-like N-terminal" evidence="3">
    <location>
        <begin position="313"/>
        <end position="481"/>
    </location>
</feature>
<keyword evidence="5" id="KW-1185">Reference proteome</keyword>
<gene>
    <name evidence="4" type="ORF">IWX90DRAFT_419461</name>
</gene>
<feature type="compositionally biased region" description="Basic and acidic residues" evidence="2">
    <location>
        <begin position="1008"/>
        <end position="1030"/>
    </location>
</feature>
<comment type="caution">
    <text evidence="4">The sequence shown here is derived from an EMBL/GenBank/DDBJ whole genome shotgun (WGS) entry which is preliminary data.</text>
</comment>
<name>A0ABR1XEL3_9PEZI</name>
<evidence type="ECO:0000256" key="1">
    <source>
        <dbReference type="ARBA" id="ARBA00022737"/>
    </source>
</evidence>
<feature type="compositionally biased region" description="Low complexity" evidence="2">
    <location>
        <begin position="1031"/>
        <end position="1047"/>
    </location>
</feature>
<dbReference type="PANTHER" id="PTHR10039:SF17">
    <property type="entry name" value="FUNGAL STAND N-TERMINAL GOODBYE DOMAIN-CONTAINING PROTEIN-RELATED"/>
    <property type="match status" value="1"/>
</dbReference>
<evidence type="ECO:0000313" key="4">
    <source>
        <dbReference type="EMBL" id="KAK8151050.1"/>
    </source>
</evidence>
<dbReference type="PANTHER" id="PTHR10039">
    <property type="entry name" value="AMELOGENIN"/>
    <property type="match status" value="1"/>
</dbReference>